<dbReference type="GO" id="GO:0003676">
    <property type="term" value="F:nucleic acid binding"/>
    <property type="evidence" value="ECO:0007669"/>
    <property type="project" value="InterPro"/>
</dbReference>
<comment type="caution">
    <text evidence="5">The sequence shown here is derived from an EMBL/GenBank/DDBJ whole genome shotgun (WGS) entry which is preliminary data.</text>
</comment>
<keyword evidence="6" id="KW-1185">Reference proteome</keyword>
<dbReference type="AlphaFoldDB" id="A0A9W9IA71"/>
<proteinExistence type="predicted"/>
<name>A0A9W9IA71_9EURO</name>
<evidence type="ECO:0000313" key="5">
    <source>
        <dbReference type="EMBL" id="KAJ5171826.1"/>
    </source>
</evidence>
<gene>
    <name evidence="5" type="ORF">N7492_004419</name>
</gene>
<dbReference type="GO" id="GO:0006351">
    <property type="term" value="P:DNA-templated transcription"/>
    <property type="evidence" value="ECO:0007669"/>
    <property type="project" value="InterPro"/>
</dbReference>
<accession>A0A9W9IA71</accession>
<keyword evidence="1" id="KW-0479">Metal-binding</keyword>
<reference evidence="5" key="1">
    <citation type="submission" date="2022-11" db="EMBL/GenBank/DDBJ databases">
        <authorList>
            <person name="Petersen C."/>
        </authorList>
    </citation>
    <scope>NUCLEOTIDE SEQUENCE</scope>
    <source>
        <strain evidence="5">IBT 21917</strain>
    </source>
</reference>
<dbReference type="Pfam" id="PF01096">
    <property type="entry name" value="Zn_ribbon_TFIIS"/>
    <property type="match status" value="1"/>
</dbReference>
<dbReference type="Proteomes" id="UP001146351">
    <property type="component" value="Unassembled WGS sequence"/>
</dbReference>
<organism evidence="5 6">
    <name type="scientific">Penicillium capsulatum</name>
    <dbReference type="NCBI Taxonomy" id="69766"/>
    <lineage>
        <taxon>Eukaryota</taxon>
        <taxon>Fungi</taxon>
        <taxon>Dikarya</taxon>
        <taxon>Ascomycota</taxon>
        <taxon>Pezizomycotina</taxon>
        <taxon>Eurotiomycetes</taxon>
        <taxon>Eurotiomycetidae</taxon>
        <taxon>Eurotiales</taxon>
        <taxon>Aspergillaceae</taxon>
        <taxon>Penicillium</taxon>
    </lineage>
</organism>
<dbReference type="OrthoDB" id="282270at2759"/>
<evidence type="ECO:0000256" key="1">
    <source>
        <dbReference type="ARBA" id="ARBA00022723"/>
    </source>
</evidence>
<dbReference type="SUPFAM" id="SSF57783">
    <property type="entry name" value="Zinc beta-ribbon"/>
    <property type="match status" value="1"/>
</dbReference>
<evidence type="ECO:0000259" key="4">
    <source>
        <dbReference type="Pfam" id="PF01096"/>
    </source>
</evidence>
<dbReference type="GO" id="GO:0008270">
    <property type="term" value="F:zinc ion binding"/>
    <property type="evidence" value="ECO:0007669"/>
    <property type="project" value="UniProtKB-KW"/>
</dbReference>
<sequence length="106" mass="11842">MIPWWLTLPRANKLCPSCGENEAVFFQSQQRSAETGMVSVIERTDYMEAGMLILSTRNSTTCAAHVVTSSCDALLRRTDAIPRYPPSFLSFDFPVSAILVLRRLGE</sequence>
<dbReference type="EMBL" id="JAPQKO010000003">
    <property type="protein sequence ID" value="KAJ5171826.1"/>
    <property type="molecule type" value="Genomic_DNA"/>
</dbReference>
<keyword evidence="2" id="KW-0863">Zinc-finger</keyword>
<feature type="domain" description="TFIIS-type" evidence="4">
    <location>
        <begin position="15"/>
        <end position="38"/>
    </location>
</feature>
<evidence type="ECO:0000313" key="6">
    <source>
        <dbReference type="Proteomes" id="UP001146351"/>
    </source>
</evidence>
<dbReference type="Gene3D" id="2.20.25.10">
    <property type="match status" value="1"/>
</dbReference>
<keyword evidence="3" id="KW-0862">Zinc</keyword>
<reference evidence="5" key="2">
    <citation type="journal article" date="2023" name="IMA Fungus">
        <title>Comparative genomic study of the Penicillium genus elucidates a diverse pangenome and 15 lateral gene transfer events.</title>
        <authorList>
            <person name="Petersen C."/>
            <person name="Sorensen T."/>
            <person name="Nielsen M.R."/>
            <person name="Sondergaard T.E."/>
            <person name="Sorensen J.L."/>
            <person name="Fitzpatrick D.A."/>
            <person name="Frisvad J.C."/>
            <person name="Nielsen K.L."/>
        </authorList>
    </citation>
    <scope>NUCLEOTIDE SEQUENCE</scope>
    <source>
        <strain evidence="5">IBT 21917</strain>
    </source>
</reference>
<evidence type="ECO:0000256" key="3">
    <source>
        <dbReference type="ARBA" id="ARBA00022833"/>
    </source>
</evidence>
<evidence type="ECO:0000256" key="2">
    <source>
        <dbReference type="ARBA" id="ARBA00022771"/>
    </source>
</evidence>
<dbReference type="InterPro" id="IPR001222">
    <property type="entry name" value="Znf_TFIIS"/>
</dbReference>
<protein>
    <submittedName>
        <fullName evidence="5">DNA directed RNA polymerase II 15 kDa subunit</fullName>
    </submittedName>
</protein>